<feature type="compositionally biased region" description="Basic and acidic residues" evidence="6">
    <location>
        <begin position="597"/>
        <end position="623"/>
    </location>
</feature>
<keyword evidence="3" id="KW-0347">Helicase</keyword>
<dbReference type="PANTHER" id="PTHR47959:SF13">
    <property type="entry name" value="ATP-DEPENDENT RNA HELICASE RHLE"/>
    <property type="match status" value="1"/>
</dbReference>
<feature type="domain" description="Helicase C-terminal" evidence="8">
    <location>
        <begin position="283"/>
        <end position="426"/>
    </location>
</feature>
<feature type="domain" description="Helicase ATP-binding" evidence="7">
    <location>
        <begin position="57"/>
        <end position="257"/>
    </location>
</feature>
<dbReference type="Pfam" id="PF00270">
    <property type="entry name" value="DEAD"/>
    <property type="match status" value="1"/>
</dbReference>
<accession>A0A806FGU9</accession>
<evidence type="ECO:0000256" key="2">
    <source>
        <dbReference type="ARBA" id="ARBA00022801"/>
    </source>
</evidence>
<evidence type="ECO:0000259" key="8">
    <source>
        <dbReference type="PROSITE" id="PS51194"/>
    </source>
</evidence>
<evidence type="ECO:0000313" key="9">
    <source>
        <dbReference type="EMBL" id="AEK30497.1"/>
    </source>
</evidence>
<evidence type="ECO:0000256" key="1">
    <source>
        <dbReference type="ARBA" id="ARBA00022741"/>
    </source>
</evidence>
<dbReference type="Gene3D" id="3.40.50.300">
    <property type="entry name" value="P-loop containing nucleotide triphosphate hydrolases"/>
    <property type="match status" value="2"/>
</dbReference>
<feature type="compositionally biased region" description="Basic and acidic residues" evidence="6">
    <location>
        <begin position="580"/>
        <end position="589"/>
    </location>
</feature>
<dbReference type="GO" id="GO:0003724">
    <property type="term" value="F:RNA helicase activity"/>
    <property type="evidence" value="ECO:0007669"/>
    <property type="project" value="TreeGrafter"/>
</dbReference>
<comment type="similarity">
    <text evidence="5">Belongs to the DEAD box helicase family.</text>
</comment>
<dbReference type="PANTHER" id="PTHR47959">
    <property type="entry name" value="ATP-DEPENDENT RNA HELICASE RHLE-RELATED"/>
    <property type="match status" value="1"/>
</dbReference>
<dbReference type="InterPro" id="IPR014001">
    <property type="entry name" value="Helicase_ATP-bd"/>
</dbReference>
<dbReference type="PROSITE" id="PS51194">
    <property type="entry name" value="HELICASE_CTER"/>
    <property type="match status" value="1"/>
</dbReference>
<keyword evidence="1" id="KW-0547">Nucleotide-binding</keyword>
<dbReference type="GO" id="GO:0003676">
    <property type="term" value="F:nucleic acid binding"/>
    <property type="evidence" value="ECO:0007669"/>
    <property type="project" value="InterPro"/>
</dbReference>
<dbReference type="EC" id="3.6.1.-" evidence="9"/>
<proteinExistence type="inferred from homology"/>
<evidence type="ECO:0000256" key="4">
    <source>
        <dbReference type="ARBA" id="ARBA00022840"/>
    </source>
</evidence>
<keyword evidence="2 9" id="KW-0378">Hydrolase</keyword>
<evidence type="ECO:0000259" key="7">
    <source>
        <dbReference type="PROSITE" id="PS51192"/>
    </source>
</evidence>
<dbReference type="CDD" id="cd18787">
    <property type="entry name" value="SF2_C_DEAD"/>
    <property type="match status" value="1"/>
</dbReference>
<evidence type="ECO:0000256" key="6">
    <source>
        <dbReference type="SAM" id="MobiDB-lite"/>
    </source>
</evidence>
<dbReference type="Pfam" id="PF00271">
    <property type="entry name" value="Helicase_C"/>
    <property type="match status" value="1"/>
</dbReference>
<dbReference type="EMBL" id="CP002915">
    <property type="protein sequence ID" value="AEK30497.1"/>
    <property type="molecule type" value="Genomic_DNA"/>
</dbReference>
<dbReference type="GO" id="GO:0005524">
    <property type="term" value="F:ATP binding"/>
    <property type="evidence" value="ECO:0007669"/>
    <property type="project" value="UniProtKB-KW"/>
</dbReference>
<evidence type="ECO:0000256" key="3">
    <source>
        <dbReference type="ARBA" id="ARBA00022806"/>
    </source>
</evidence>
<feature type="compositionally biased region" description="Basic and acidic residues" evidence="6">
    <location>
        <begin position="463"/>
        <end position="473"/>
    </location>
</feature>
<feature type="region of interest" description="Disordered" evidence="6">
    <location>
        <begin position="369"/>
        <end position="391"/>
    </location>
</feature>
<dbReference type="InterPro" id="IPR011545">
    <property type="entry name" value="DEAD/DEAH_box_helicase_dom"/>
</dbReference>
<dbReference type="Proteomes" id="UP000008394">
    <property type="component" value="Chromosome"/>
</dbReference>
<feature type="region of interest" description="Disordered" evidence="6">
    <location>
        <begin position="421"/>
        <end position="494"/>
    </location>
</feature>
<name>A0A806FGU9_BIFAN</name>
<dbReference type="PROSITE" id="PS51192">
    <property type="entry name" value="HELICASE_ATP_BIND_1"/>
    <property type="match status" value="1"/>
</dbReference>
<feature type="compositionally biased region" description="Basic residues" evidence="6">
    <location>
        <begin position="626"/>
        <end position="647"/>
    </location>
</feature>
<gene>
    <name evidence="9" type="ORF">BALAC2494_00206</name>
</gene>
<dbReference type="CDD" id="cd00268">
    <property type="entry name" value="DEADc"/>
    <property type="match status" value="1"/>
</dbReference>
<dbReference type="KEGG" id="bnm:BALAC2494_00206"/>
<sequence length="658" mass="74340">MPLTPSLNDLDTTMNDADSVYEEPAQSFGELGVPGLLVRLLAADGKKTAFPIQQDTLPDSLAGRDVLGRGQTGSGKTLAFGLPLVSRLSSMDRADDQDFPRDMDSQTLRKSLRFKRGVSKYMPHPRGLVLAPTRELANQISDVLTPLADAYGMAVTTVYGGVKYERQFRALDAGADIVVACPGRLEDLIEQQALTLADVRIVVLDEADEMADMGFLPPIKRILKQIRQDAQHMLFSATLDHGVDEVVSEFLHDPKVHSVDEVTSNVDSMTHHLFLVSRNDKAAVVRELASGRGRRILFTRTKFQAKKLAHTLTQSGIPAAELHGNLSQHQRDRNLQVFESGQVNVLVATDVAARGIDVSNVGLVVQVEPPEDPKSFTHRSGRTARAGQSGDVVTLMTPDQKRKIRHLFKEVDIKLKPVEVTPESPQVQELVGQKADPVHGWELPELERRPRKGNGGKSRRDRGRTNRDEERGNRSARGGRRTGKGEHRPTERERRIAKEQQEFAALFLGDVSSDNPRYSEPAESEQASRHERNHRRDERPCNRQERRAEQFGEAGDDRDYKKSRQNRNNGKKRIERRRARREEEREERRGGKRIHHHDNGRLFDARDESVKRHERRLEAREQSRTTPKRAQKSGKHGQFKNKGKRRNNNPFRGGRGRR</sequence>
<feature type="compositionally biased region" description="Basic and acidic residues" evidence="6">
    <location>
        <begin position="526"/>
        <end position="562"/>
    </location>
</feature>
<feature type="region of interest" description="Disordered" evidence="6">
    <location>
        <begin position="508"/>
        <end position="658"/>
    </location>
</feature>
<dbReference type="SMART" id="SM00487">
    <property type="entry name" value="DEXDc"/>
    <property type="match status" value="1"/>
</dbReference>
<dbReference type="SMART" id="SM00490">
    <property type="entry name" value="HELICc"/>
    <property type="match status" value="1"/>
</dbReference>
<evidence type="ECO:0000313" key="10">
    <source>
        <dbReference type="Proteomes" id="UP000008394"/>
    </source>
</evidence>
<feature type="compositionally biased region" description="Basic residues" evidence="6">
    <location>
        <begin position="563"/>
        <end position="579"/>
    </location>
</feature>
<dbReference type="GO" id="GO:0005829">
    <property type="term" value="C:cytosol"/>
    <property type="evidence" value="ECO:0007669"/>
    <property type="project" value="TreeGrafter"/>
</dbReference>
<dbReference type="InterPro" id="IPR001650">
    <property type="entry name" value="Helicase_C-like"/>
</dbReference>
<evidence type="ECO:0000256" key="5">
    <source>
        <dbReference type="ARBA" id="ARBA00038437"/>
    </source>
</evidence>
<feature type="compositionally biased region" description="Basic and acidic residues" evidence="6">
    <location>
        <begin position="483"/>
        <end position="494"/>
    </location>
</feature>
<dbReference type="SUPFAM" id="SSF52540">
    <property type="entry name" value="P-loop containing nucleoside triphosphate hydrolases"/>
    <property type="match status" value="1"/>
</dbReference>
<dbReference type="InterPro" id="IPR044742">
    <property type="entry name" value="DEAD/DEAH_RhlB"/>
</dbReference>
<keyword evidence="4" id="KW-0067">ATP-binding</keyword>
<organism evidence="9 10">
    <name type="scientific">Bifidobacterium animalis subsp. lactis CNCM I-2494</name>
    <dbReference type="NCBI Taxonomy" id="1042403"/>
    <lineage>
        <taxon>Bacteria</taxon>
        <taxon>Bacillati</taxon>
        <taxon>Actinomycetota</taxon>
        <taxon>Actinomycetes</taxon>
        <taxon>Bifidobacteriales</taxon>
        <taxon>Bifidobacteriaceae</taxon>
        <taxon>Bifidobacterium</taxon>
    </lineage>
</organism>
<dbReference type="InterPro" id="IPR050079">
    <property type="entry name" value="DEAD_box_RNA_helicase"/>
</dbReference>
<dbReference type="InterPro" id="IPR027417">
    <property type="entry name" value="P-loop_NTPase"/>
</dbReference>
<dbReference type="AlphaFoldDB" id="A0A806FGU9"/>
<protein>
    <submittedName>
        <fullName evidence="9">Hydrolase acting on acid anhydrides in phosphorous-containing anhydrides</fullName>
        <ecNumber evidence="9">3.6.1.-</ecNumber>
    </submittedName>
</protein>
<dbReference type="GO" id="GO:0016787">
    <property type="term" value="F:hydrolase activity"/>
    <property type="evidence" value="ECO:0007669"/>
    <property type="project" value="UniProtKB-KW"/>
</dbReference>
<reference evidence="9 10" key="1">
    <citation type="journal article" date="2011" name="J. Bacteriol.">
        <title>Genome Sequence of the Probiotic Strain Bifidobacterium animalis subsp. lactis CNCM I-2494.</title>
        <authorList>
            <person name="Chervaux C."/>
            <person name="Grimaldi C."/>
            <person name="Bolotin A."/>
            <person name="Quinquis B."/>
            <person name="Legrain-Raspaud S."/>
            <person name="van Hylckama Vlieg J.E."/>
            <person name="Denariaz G."/>
            <person name="Smokvina T."/>
        </authorList>
    </citation>
    <scope>NUCLEOTIDE SEQUENCE [LARGE SCALE GENOMIC DNA]</scope>
    <source>
        <strain evidence="9 10">CNCM I-2494</strain>
    </source>
</reference>
<feature type="compositionally biased region" description="Basic residues" evidence="6">
    <location>
        <begin position="449"/>
        <end position="462"/>
    </location>
</feature>